<dbReference type="Gene3D" id="2.30.30.140">
    <property type="match status" value="1"/>
</dbReference>
<accession>A0AAV5U2R9</accession>
<protein>
    <recommendedName>
        <fullName evidence="4">Tudor domain-containing protein</fullName>
    </recommendedName>
</protein>
<keyword evidence="3" id="KW-1185">Reference proteome</keyword>
<evidence type="ECO:0000313" key="3">
    <source>
        <dbReference type="Proteomes" id="UP001432027"/>
    </source>
</evidence>
<reference evidence="2" key="1">
    <citation type="submission" date="2023-10" db="EMBL/GenBank/DDBJ databases">
        <title>Genome assembly of Pristionchus species.</title>
        <authorList>
            <person name="Yoshida K."/>
            <person name="Sommer R.J."/>
        </authorList>
    </citation>
    <scope>NUCLEOTIDE SEQUENCE</scope>
    <source>
        <strain evidence="2">RS0144</strain>
    </source>
</reference>
<evidence type="ECO:0008006" key="4">
    <source>
        <dbReference type="Google" id="ProtNLM"/>
    </source>
</evidence>
<dbReference type="AlphaFoldDB" id="A0AAV5U2R9"/>
<dbReference type="SUPFAM" id="SSF63748">
    <property type="entry name" value="Tudor/PWWP/MBT"/>
    <property type="match status" value="1"/>
</dbReference>
<feature type="region of interest" description="Disordered" evidence="1">
    <location>
        <begin position="190"/>
        <end position="230"/>
    </location>
</feature>
<dbReference type="CDD" id="cd20379">
    <property type="entry name" value="Tudor_dTUD-like"/>
    <property type="match status" value="1"/>
</dbReference>
<organism evidence="2 3">
    <name type="scientific">Pristionchus entomophagus</name>
    <dbReference type="NCBI Taxonomy" id="358040"/>
    <lineage>
        <taxon>Eukaryota</taxon>
        <taxon>Metazoa</taxon>
        <taxon>Ecdysozoa</taxon>
        <taxon>Nematoda</taxon>
        <taxon>Chromadorea</taxon>
        <taxon>Rhabditida</taxon>
        <taxon>Rhabditina</taxon>
        <taxon>Diplogasteromorpha</taxon>
        <taxon>Diplogasteroidea</taxon>
        <taxon>Neodiplogasteridae</taxon>
        <taxon>Pristionchus</taxon>
    </lineage>
</organism>
<feature type="compositionally biased region" description="Basic and acidic residues" evidence="1">
    <location>
        <begin position="210"/>
        <end position="226"/>
    </location>
</feature>
<comment type="caution">
    <text evidence="2">The sequence shown here is derived from an EMBL/GenBank/DDBJ whole genome shotgun (WGS) entry which is preliminary data.</text>
</comment>
<sequence>MSARADSDEDGGGKAITKKETRLLLAINSAESMLIESMTQEMLNGERRFDAETFVEVFRKYTPHFVQMLTGEDSSDSEEDDEFPLPKKYLPFLAAFTKSRDKFVTAIQNNYKVLCKKDLKDINFSVFKSHPEEIFKSYAKSIGRMTQQSPVSHYQSLSNAHQLSNSLHNEEMNVNDVSVDTDHGSLLSAQEEELRRTIESESDTPTPTIEDWKGAKERRRSNERAMNKTPTVRPDAVPLMVSLANHSSLPQQHLSTHSKTIQPTMSSTSNPFNSHPPSTITPSLSTVPQPMIVPSLASSAVIMNTTREESSKGGSSLGLHIKEDPTRTEKMGTREISDVEKQITMIIHGLKETMREVHQDLRFALHPMMERAVKAYFKEKRPLTLSEFIGEEYADDKLMKFMVKMLSKDQALMRICRLECTSNGDRLVHINHLNPMKLEECKENVAVVGGEEEVKKEDDGKAEQSREEEAVVPAALWRLEPMPQEEIKLFPEAADLPLTINIKEGESSVNIAENGIFAVIIDKWSESVNRQLSDLCHLDMDHLNLSNAHLLEKGTIVMLKTSEGYYCRGVIKEKWTRESNGIDTPVKCFLIDFGQVAEIPIISIYTFPKWCETMLPATTFFASLGAYPIGATKKTDKYSQSVWENIVGVLSEWHTKSHLALKILGRDGEKAMIDVMNGEEKSLRDELVKRGIVQMELTPLPSNSSLSPSISIVPQNGVSFGTGARDLPLTPKDEEMKDEMKETGGETGWKEMVKIMDSCPSIHLP</sequence>
<evidence type="ECO:0000313" key="2">
    <source>
        <dbReference type="EMBL" id="GMT00732.1"/>
    </source>
</evidence>
<gene>
    <name evidence="2" type="ORF">PENTCL1PPCAC_22906</name>
</gene>
<name>A0AAV5U2R9_9BILA</name>
<evidence type="ECO:0000256" key="1">
    <source>
        <dbReference type="SAM" id="MobiDB-lite"/>
    </source>
</evidence>
<dbReference type="Proteomes" id="UP001432027">
    <property type="component" value="Unassembled WGS sequence"/>
</dbReference>
<dbReference type="EMBL" id="BTSX01000005">
    <property type="protein sequence ID" value="GMT00732.1"/>
    <property type="molecule type" value="Genomic_DNA"/>
</dbReference>
<proteinExistence type="predicted"/>